<dbReference type="InterPro" id="IPR046342">
    <property type="entry name" value="CBS_dom_sf"/>
</dbReference>
<keyword evidence="6 8" id="KW-0129">CBS domain</keyword>
<dbReference type="CDD" id="cd04590">
    <property type="entry name" value="CBS_pair_CorC_HlyC_assoc"/>
    <property type="match status" value="1"/>
</dbReference>
<evidence type="ECO:0000256" key="10">
    <source>
        <dbReference type="SAM" id="Phobius"/>
    </source>
</evidence>
<feature type="transmembrane region" description="Helical" evidence="10">
    <location>
        <begin position="6"/>
        <end position="25"/>
    </location>
</feature>
<dbReference type="PANTHER" id="PTHR22777">
    <property type="entry name" value="HEMOLYSIN-RELATED"/>
    <property type="match status" value="1"/>
</dbReference>
<dbReference type="RefSeq" id="WP_158422260.1">
    <property type="nucleotide sequence ID" value="NZ_JAOQJL010000030.1"/>
</dbReference>
<protein>
    <submittedName>
        <fullName evidence="13">CNNM domain-containing protein</fullName>
    </submittedName>
</protein>
<evidence type="ECO:0000259" key="12">
    <source>
        <dbReference type="PROSITE" id="PS51846"/>
    </source>
</evidence>
<evidence type="ECO:0000313" key="13">
    <source>
        <dbReference type="EMBL" id="MCU6766438.1"/>
    </source>
</evidence>
<feature type="domain" description="CBS" evidence="11">
    <location>
        <begin position="271"/>
        <end position="328"/>
    </location>
</feature>
<feature type="domain" description="CBS" evidence="11">
    <location>
        <begin position="208"/>
        <end position="268"/>
    </location>
</feature>
<dbReference type="Pfam" id="PF00571">
    <property type="entry name" value="CBS"/>
    <property type="match status" value="2"/>
</dbReference>
<comment type="similarity">
    <text evidence="2">Belongs to the UPF0053 family.</text>
</comment>
<accession>A0ABT2TW21</accession>
<keyword evidence="4" id="KW-0677">Repeat</keyword>
<name>A0ABT2TW21_9FIRM</name>
<evidence type="ECO:0000259" key="11">
    <source>
        <dbReference type="PROSITE" id="PS51371"/>
    </source>
</evidence>
<dbReference type="PROSITE" id="PS51846">
    <property type="entry name" value="CNNM"/>
    <property type="match status" value="1"/>
</dbReference>
<sequence>MDSGVPIQITAIIILIVLSAFFSSAETAMTTVNKIRIHSLAEQGNRRAVTLEKVIADTGKLLTTVLIGNNIVNISTSSLVTTLTIRVFGNIYVGIATGILTLVILLFGEITPKTLATLHNEKLALAYARPIFFLMIVLTPIVYVVGKLAAGIMFLLRVDPDAKPQQMTEHELRTLVNVGQEAGVIENEEKQMIYNVFDFGDSTAKDVMIPRIDMTFVDVNASYDELMDIFKKDMHTRFPVYEDNTDNVIGIINVKDLILYPKKDDFSVRELLREPYFTYEYKRTADLMLEMRKASVNLAIVLDEYGSTAGLVTLEDLLEEIVGEIRDEYDEDEEEDLKELQPGREYVASGSAKLDDINETLGTQMVSEDYDSIGGYIIEQLDSLPTEGQSVTLDSGIRLVVDKLDKNRIELVHIWLPPASSKDTDPSEAESLLH</sequence>
<evidence type="ECO:0000256" key="9">
    <source>
        <dbReference type="PROSITE-ProRule" id="PRU01193"/>
    </source>
</evidence>
<evidence type="ECO:0000256" key="5">
    <source>
        <dbReference type="ARBA" id="ARBA00022989"/>
    </source>
</evidence>
<dbReference type="EMBL" id="JAOQJL010000030">
    <property type="protein sequence ID" value="MCU6766438.1"/>
    <property type="molecule type" value="Genomic_DNA"/>
</dbReference>
<evidence type="ECO:0000256" key="3">
    <source>
        <dbReference type="ARBA" id="ARBA00022692"/>
    </source>
</evidence>
<dbReference type="InterPro" id="IPR000644">
    <property type="entry name" value="CBS_dom"/>
</dbReference>
<evidence type="ECO:0000256" key="8">
    <source>
        <dbReference type="PROSITE-ProRule" id="PRU00703"/>
    </source>
</evidence>
<dbReference type="SUPFAM" id="SSF56176">
    <property type="entry name" value="FAD-binding/transporter-associated domain-like"/>
    <property type="match status" value="1"/>
</dbReference>
<feature type="transmembrane region" description="Helical" evidence="10">
    <location>
        <begin position="131"/>
        <end position="156"/>
    </location>
</feature>
<dbReference type="Gene3D" id="3.10.580.10">
    <property type="entry name" value="CBS-domain"/>
    <property type="match status" value="1"/>
</dbReference>
<dbReference type="SMART" id="SM01091">
    <property type="entry name" value="CorC_HlyC"/>
    <property type="match status" value="1"/>
</dbReference>
<evidence type="ECO:0000313" key="14">
    <source>
        <dbReference type="Proteomes" id="UP001652409"/>
    </source>
</evidence>
<dbReference type="InterPro" id="IPR016169">
    <property type="entry name" value="FAD-bd_PCMH_sub2"/>
</dbReference>
<dbReference type="InterPro" id="IPR002550">
    <property type="entry name" value="CNNM"/>
</dbReference>
<gene>
    <name evidence="13" type="ORF">OCV61_13620</name>
</gene>
<dbReference type="InterPro" id="IPR005170">
    <property type="entry name" value="Transptr-assoc_dom"/>
</dbReference>
<reference evidence="13 14" key="1">
    <citation type="journal article" date="2021" name="ISME Commun">
        <title>Automated analysis of genomic sequences facilitates high-throughput and comprehensive description of bacteria.</title>
        <authorList>
            <person name="Hitch T.C.A."/>
        </authorList>
    </citation>
    <scope>NUCLEOTIDE SEQUENCE [LARGE SCALE GENOMIC DNA]</scope>
    <source>
        <strain evidence="13 14">Sanger_23</strain>
    </source>
</reference>
<comment type="subcellular location">
    <subcellularLocation>
        <location evidence="1">Membrane</location>
        <topology evidence="1">Multi-pass membrane protein</topology>
    </subcellularLocation>
</comment>
<dbReference type="InterPro" id="IPR044751">
    <property type="entry name" value="Ion_transp-like_CBS"/>
</dbReference>
<dbReference type="PANTHER" id="PTHR22777:SF17">
    <property type="entry name" value="UPF0053 PROTEIN SLL0260"/>
    <property type="match status" value="1"/>
</dbReference>
<keyword evidence="14" id="KW-1185">Reference proteome</keyword>
<feature type="transmembrane region" description="Helical" evidence="10">
    <location>
        <begin position="91"/>
        <end position="111"/>
    </location>
</feature>
<comment type="caution">
    <text evidence="13">The sequence shown here is derived from an EMBL/GenBank/DDBJ whole genome shotgun (WGS) entry which is preliminary data.</text>
</comment>
<dbReference type="InterPro" id="IPR036318">
    <property type="entry name" value="FAD-bd_PCMH-like_sf"/>
</dbReference>
<proteinExistence type="inferred from homology"/>
<dbReference type="Gene3D" id="3.30.465.10">
    <property type="match status" value="1"/>
</dbReference>
<organism evidence="13 14">
    <name type="scientific">Blautia ammoniilytica</name>
    <dbReference type="NCBI Taxonomy" id="2981782"/>
    <lineage>
        <taxon>Bacteria</taxon>
        <taxon>Bacillati</taxon>
        <taxon>Bacillota</taxon>
        <taxon>Clostridia</taxon>
        <taxon>Lachnospirales</taxon>
        <taxon>Lachnospiraceae</taxon>
        <taxon>Blautia</taxon>
    </lineage>
</organism>
<keyword evidence="7 9" id="KW-0472">Membrane</keyword>
<evidence type="ECO:0000256" key="1">
    <source>
        <dbReference type="ARBA" id="ARBA00004141"/>
    </source>
</evidence>
<evidence type="ECO:0000256" key="2">
    <source>
        <dbReference type="ARBA" id="ARBA00006337"/>
    </source>
</evidence>
<keyword evidence="3 9" id="KW-0812">Transmembrane</keyword>
<dbReference type="Pfam" id="PF03471">
    <property type="entry name" value="CorC_HlyC"/>
    <property type="match status" value="1"/>
</dbReference>
<dbReference type="SUPFAM" id="SSF54631">
    <property type="entry name" value="CBS-domain pair"/>
    <property type="match status" value="1"/>
</dbReference>
<dbReference type="Proteomes" id="UP001652409">
    <property type="component" value="Unassembled WGS sequence"/>
</dbReference>
<dbReference type="Pfam" id="PF01595">
    <property type="entry name" value="CNNM"/>
    <property type="match status" value="1"/>
</dbReference>
<evidence type="ECO:0000256" key="6">
    <source>
        <dbReference type="ARBA" id="ARBA00023122"/>
    </source>
</evidence>
<keyword evidence="5 9" id="KW-1133">Transmembrane helix</keyword>
<evidence type="ECO:0000256" key="7">
    <source>
        <dbReference type="ARBA" id="ARBA00023136"/>
    </source>
</evidence>
<dbReference type="PROSITE" id="PS51371">
    <property type="entry name" value="CBS"/>
    <property type="match status" value="2"/>
</dbReference>
<evidence type="ECO:0000256" key="4">
    <source>
        <dbReference type="ARBA" id="ARBA00022737"/>
    </source>
</evidence>
<feature type="domain" description="CNNM transmembrane" evidence="12">
    <location>
        <begin position="1"/>
        <end position="189"/>
    </location>
</feature>